<evidence type="ECO:0000313" key="2">
    <source>
        <dbReference type="EMBL" id="KUO95446.1"/>
    </source>
</evidence>
<dbReference type="Gene3D" id="3.30.930.10">
    <property type="entry name" value="Bira Bifunctional Protein, Domain 2"/>
    <property type="match status" value="1"/>
</dbReference>
<evidence type="ECO:0000313" key="3">
    <source>
        <dbReference type="Proteomes" id="UP000053557"/>
    </source>
</evidence>
<sequence>MARAWERPVGTRDFFGSAMRQRNQIIHAVRNTAKTFGYGEIETPMLEYSRTFQFGLLRDDEERLFRTFDPSGHTLALRPEMTTPVARVAATLLAREPLPLRLMYAAKTYQTPTLRAKQTIEATQAGFECIGDEGLEADAR</sequence>
<dbReference type="PANTHER" id="PTHR43707:SF1">
    <property type="entry name" value="HISTIDINE--TRNA LIGASE, MITOCHONDRIAL-RELATED"/>
    <property type="match status" value="1"/>
</dbReference>
<protein>
    <recommendedName>
        <fullName evidence="1">Aminoacyl-transfer RNA synthetases class-II family profile domain-containing protein</fullName>
    </recommendedName>
</protein>
<dbReference type="PROSITE" id="PS50862">
    <property type="entry name" value="AA_TRNA_LIGASE_II"/>
    <property type="match status" value="1"/>
</dbReference>
<dbReference type="AlphaFoldDB" id="A0A124IVV2"/>
<dbReference type="GO" id="GO:0016740">
    <property type="term" value="F:transferase activity"/>
    <property type="evidence" value="ECO:0007669"/>
    <property type="project" value="UniProtKB-ARBA"/>
</dbReference>
<keyword evidence="3" id="KW-1185">Reference proteome</keyword>
<dbReference type="InterPro" id="IPR045864">
    <property type="entry name" value="aa-tRNA-synth_II/BPL/LPL"/>
</dbReference>
<reference evidence="2 3" key="1">
    <citation type="submission" date="2015-12" db="EMBL/GenBank/DDBJ databases">
        <title>Draft genome sequence of Acidibacillus ferrooxidans ITV001, isolated from a chalcopyrite acid mine drainage site in Brazil.</title>
        <authorList>
            <person name="Dall'Agnol H."/>
            <person name="Nancucheo I."/>
            <person name="Johnson B."/>
            <person name="Oliveira R."/>
            <person name="Leite L."/>
            <person name="Pylro V."/>
            <person name="Nunes G.L."/>
            <person name="Tzotzos G."/>
            <person name="Fernandes G.R."/>
            <person name="Dutra J."/>
            <person name="Orellana S.C."/>
            <person name="Oliveira G."/>
        </authorList>
    </citation>
    <scope>NUCLEOTIDE SEQUENCE [LARGE SCALE GENOMIC DNA]</scope>
    <source>
        <strain evidence="3">ITV01</strain>
    </source>
</reference>
<dbReference type="InterPro" id="IPR004516">
    <property type="entry name" value="HisRS/HisZ"/>
</dbReference>
<dbReference type="EMBL" id="LPVJ01000051">
    <property type="protein sequence ID" value="KUO95446.1"/>
    <property type="molecule type" value="Genomic_DNA"/>
</dbReference>
<dbReference type="OrthoDB" id="9800814at2"/>
<dbReference type="InterPro" id="IPR006195">
    <property type="entry name" value="aa-tRNA-synth_II"/>
</dbReference>
<dbReference type="GO" id="GO:0140096">
    <property type="term" value="F:catalytic activity, acting on a protein"/>
    <property type="evidence" value="ECO:0007669"/>
    <property type="project" value="UniProtKB-ARBA"/>
</dbReference>
<name>A0A124IVV2_9BACL</name>
<dbReference type="Proteomes" id="UP000053557">
    <property type="component" value="Unassembled WGS sequence"/>
</dbReference>
<accession>A0A124IVV2</accession>
<dbReference type="GO" id="GO:0004821">
    <property type="term" value="F:histidine-tRNA ligase activity"/>
    <property type="evidence" value="ECO:0007669"/>
    <property type="project" value="TreeGrafter"/>
</dbReference>
<evidence type="ECO:0000259" key="1">
    <source>
        <dbReference type="PROSITE" id="PS50862"/>
    </source>
</evidence>
<dbReference type="GO" id="GO:0005737">
    <property type="term" value="C:cytoplasm"/>
    <property type="evidence" value="ECO:0007669"/>
    <property type="project" value="InterPro"/>
</dbReference>
<dbReference type="SUPFAM" id="SSF55681">
    <property type="entry name" value="Class II aaRS and biotin synthetases"/>
    <property type="match status" value="1"/>
</dbReference>
<gene>
    <name evidence="2" type="ORF">ATW55_03010</name>
</gene>
<comment type="caution">
    <text evidence="2">The sequence shown here is derived from an EMBL/GenBank/DDBJ whole genome shotgun (WGS) entry which is preliminary data.</text>
</comment>
<feature type="domain" description="Aminoacyl-transfer RNA synthetases class-II family profile" evidence="1">
    <location>
        <begin position="10"/>
        <end position="140"/>
    </location>
</feature>
<proteinExistence type="predicted"/>
<organism evidence="2 3">
    <name type="scientific">Ferroacidibacillus organovorans</name>
    <dbReference type="NCBI Taxonomy" id="1765683"/>
    <lineage>
        <taxon>Bacteria</taxon>
        <taxon>Bacillati</taxon>
        <taxon>Bacillota</taxon>
        <taxon>Bacilli</taxon>
        <taxon>Bacillales</taxon>
        <taxon>Alicyclobacillaceae</taxon>
        <taxon>Ferroacidibacillus</taxon>
    </lineage>
</organism>
<dbReference type="GO" id="GO:0006427">
    <property type="term" value="P:histidyl-tRNA aminoacylation"/>
    <property type="evidence" value="ECO:0007669"/>
    <property type="project" value="TreeGrafter"/>
</dbReference>
<dbReference type="InterPro" id="IPR041715">
    <property type="entry name" value="HisRS-like_core"/>
</dbReference>
<dbReference type="PANTHER" id="PTHR43707">
    <property type="entry name" value="HISTIDYL-TRNA SYNTHETASE"/>
    <property type="match status" value="1"/>
</dbReference>
<dbReference type="Pfam" id="PF13393">
    <property type="entry name" value="tRNA-synt_His"/>
    <property type="match status" value="1"/>
</dbReference>